<dbReference type="Proteomes" id="UP001367676">
    <property type="component" value="Unassembled WGS sequence"/>
</dbReference>
<dbReference type="CDD" id="cd00190">
    <property type="entry name" value="Tryp_SPc"/>
    <property type="match status" value="1"/>
</dbReference>
<evidence type="ECO:0000259" key="4">
    <source>
        <dbReference type="PROSITE" id="PS50923"/>
    </source>
</evidence>
<feature type="domain" description="Sushi" evidence="4">
    <location>
        <begin position="288"/>
        <end position="347"/>
    </location>
</feature>
<accession>A0AAN9Y1W1</accession>
<keyword evidence="1" id="KW-1015">Disulfide bond</keyword>
<dbReference type="GO" id="GO:0006508">
    <property type="term" value="P:proteolysis"/>
    <property type="evidence" value="ECO:0007669"/>
    <property type="project" value="InterPro"/>
</dbReference>
<evidence type="ECO:0000259" key="3">
    <source>
        <dbReference type="PROSITE" id="PS50240"/>
    </source>
</evidence>
<dbReference type="InterPro" id="IPR043504">
    <property type="entry name" value="Peptidase_S1_PA_chymotrypsin"/>
</dbReference>
<dbReference type="SUPFAM" id="SSF50494">
    <property type="entry name" value="Trypsin-like serine proteases"/>
    <property type="match status" value="2"/>
</dbReference>
<keyword evidence="2" id="KW-0768">Sushi</keyword>
<comment type="caution">
    <text evidence="5">The sequence shown here is derived from an EMBL/GenBank/DDBJ whole genome shotgun (WGS) entry which is preliminary data.</text>
</comment>
<dbReference type="InterPro" id="IPR051333">
    <property type="entry name" value="CLIP_Serine_Protease"/>
</dbReference>
<dbReference type="InterPro" id="IPR001314">
    <property type="entry name" value="Peptidase_S1A"/>
</dbReference>
<dbReference type="Gene3D" id="2.40.10.10">
    <property type="entry name" value="Trypsin-like serine proteases"/>
    <property type="match status" value="2"/>
</dbReference>
<dbReference type="PROSITE" id="PS50240">
    <property type="entry name" value="TRYPSIN_DOM"/>
    <property type="match status" value="2"/>
</dbReference>
<dbReference type="PROSITE" id="PS00134">
    <property type="entry name" value="TRYPSIN_HIS"/>
    <property type="match status" value="1"/>
</dbReference>
<evidence type="ECO:0000313" key="5">
    <source>
        <dbReference type="EMBL" id="KAK7582744.1"/>
    </source>
</evidence>
<evidence type="ECO:0000313" key="6">
    <source>
        <dbReference type="Proteomes" id="UP001367676"/>
    </source>
</evidence>
<evidence type="ECO:0000256" key="2">
    <source>
        <dbReference type="PROSITE-ProRule" id="PRU00302"/>
    </source>
</evidence>
<dbReference type="Gene3D" id="2.10.70.10">
    <property type="entry name" value="Complement Module, domain 1"/>
    <property type="match status" value="1"/>
</dbReference>
<evidence type="ECO:0000256" key="1">
    <source>
        <dbReference type="ARBA" id="ARBA00023157"/>
    </source>
</evidence>
<keyword evidence="6" id="KW-1185">Reference proteome</keyword>
<dbReference type="PROSITE" id="PS50923">
    <property type="entry name" value="SUSHI"/>
    <property type="match status" value="1"/>
</dbReference>
<comment type="caution">
    <text evidence="2">Lacks conserved residue(s) required for the propagation of feature annotation.</text>
</comment>
<reference evidence="5 6" key="1">
    <citation type="submission" date="2024-03" db="EMBL/GenBank/DDBJ databases">
        <title>Adaptation during the transition from Ophiocordyceps entomopathogen to insect associate is accompanied by gene loss and intensified selection.</title>
        <authorList>
            <person name="Ward C.M."/>
            <person name="Onetto C.A."/>
            <person name="Borneman A.R."/>
        </authorList>
    </citation>
    <scope>NUCLEOTIDE SEQUENCE [LARGE SCALE GENOMIC DNA]</scope>
    <source>
        <strain evidence="5">AWRI1</strain>
        <tissue evidence="5">Single Adult Female</tissue>
    </source>
</reference>
<proteinExistence type="predicted"/>
<dbReference type="PRINTS" id="PR00722">
    <property type="entry name" value="CHYMOTRYPSIN"/>
</dbReference>
<dbReference type="SMART" id="SM00020">
    <property type="entry name" value="Tryp_SPc"/>
    <property type="match status" value="1"/>
</dbReference>
<dbReference type="Pfam" id="PF00089">
    <property type="entry name" value="Trypsin"/>
    <property type="match status" value="2"/>
</dbReference>
<gene>
    <name evidence="5" type="ORF">V9T40_014189</name>
</gene>
<dbReference type="PANTHER" id="PTHR24260">
    <property type="match status" value="1"/>
</dbReference>
<organism evidence="5 6">
    <name type="scientific">Parthenolecanium corni</name>
    <dbReference type="NCBI Taxonomy" id="536013"/>
    <lineage>
        <taxon>Eukaryota</taxon>
        <taxon>Metazoa</taxon>
        <taxon>Ecdysozoa</taxon>
        <taxon>Arthropoda</taxon>
        <taxon>Hexapoda</taxon>
        <taxon>Insecta</taxon>
        <taxon>Pterygota</taxon>
        <taxon>Neoptera</taxon>
        <taxon>Paraneoptera</taxon>
        <taxon>Hemiptera</taxon>
        <taxon>Sternorrhyncha</taxon>
        <taxon>Coccoidea</taxon>
        <taxon>Coccidae</taxon>
        <taxon>Parthenolecanium</taxon>
    </lineage>
</organism>
<feature type="domain" description="Peptidase S1" evidence="3">
    <location>
        <begin position="360"/>
        <end position="615"/>
    </location>
</feature>
<dbReference type="InterPro" id="IPR000436">
    <property type="entry name" value="Sushi_SCR_CCP_dom"/>
</dbReference>
<evidence type="ECO:0008006" key="7">
    <source>
        <dbReference type="Google" id="ProtNLM"/>
    </source>
</evidence>
<dbReference type="InterPro" id="IPR009003">
    <property type="entry name" value="Peptidase_S1_PA"/>
</dbReference>
<dbReference type="PANTHER" id="PTHR24260:SF136">
    <property type="entry name" value="GH08193P-RELATED"/>
    <property type="match status" value="1"/>
</dbReference>
<protein>
    <recommendedName>
        <fullName evidence="7">Limulus clotting factor C</fullName>
    </recommendedName>
</protein>
<dbReference type="AlphaFoldDB" id="A0AAN9Y1W1"/>
<dbReference type="GO" id="GO:0004252">
    <property type="term" value="F:serine-type endopeptidase activity"/>
    <property type="evidence" value="ECO:0007669"/>
    <property type="project" value="InterPro"/>
</dbReference>
<name>A0AAN9Y1W1_9HEMI</name>
<dbReference type="CDD" id="cd00033">
    <property type="entry name" value="CCP"/>
    <property type="match status" value="1"/>
</dbReference>
<feature type="domain" description="Peptidase S1" evidence="3">
    <location>
        <begin position="28"/>
        <end position="193"/>
    </location>
</feature>
<dbReference type="InterPro" id="IPR001254">
    <property type="entry name" value="Trypsin_dom"/>
</dbReference>
<dbReference type="InterPro" id="IPR018114">
    <property type="entry name" value="TRYPSIN_HIS"/>
</dbReference>
<sequence length="624" mass="68814">MGPLNCEARCDRTTEPTRWAPLSRIQKIFYPSRDYLVRGYEVYQGDIALLQPTENVLFNKGVVPACIDWSANGAFTPIQTFNGKLVGWGLDASGNPSEILLAALMPYISKTRCLELVNVDFRHSITEDKFCAGGLAGVGARPGDSGGGLLFRDPHINSYYIRGIVSSKDTSNTSIATFTDLALYLDWIEIVQNQINGEAKTSKPDLKCTLPVHTSDKNYTVICRDEKKCGKNPEDKVPELTTLLLRCYPGFGYDGMPSRTFCVNSTWVPSIRKCKRICPKLEPENVELSCYRTEDSLRVPCNGHLVQGMVVRVQCVPNYHAEVPVLYNEITCNSKGAWSSPLYKCVPDCGKPFASTMKLISNGTVDKFGDSPWNVAIYDVSDTKKPNQICGGTIISPHLIVSAAHCFFDDDNRKLFSAKKYEIAVGKIRRDYALKDHSETAFYKIREIILSDSGYNGPLTDYGADIAILRTEMKIHISSAVLPACLQLDKSQRFDPGRKAQGKLVGWGYDSKNNPSDVLLTANLPFISRSDCLKMVGADFQSSISLDKFCAGSVNVSGPGAKPGDSGGGLMYRDPQSRLYFLRGVVSIKDPSTSTSIAAFTDISFFVDWISKTLNKIEKPVAKI</sequence>
<dbReference type="EMBL" id="JBBCAQ010000033">
    <property type="protein sequence ID" value="KAK7582744.1"/>
    <property type="molecule type" value="Genomic_DNA"/>
</dbReference>